<evidence type="ECO:0000256" key="1">
    <source>
        <dbReference type="ARBA" id="ARBA00023015"/>
    </source>
</evidence>
<evidence type="ECO:0000313" key="5">
    <source>
        <dbReference type="EMBL" id="MBO1364126.1"/>
    </source>
</evidence>
<dbReference type="InterPro" id="IPR037923">
    <property type="entry name" value="HTH-like"/>
</dbReference>
<dbReference type="PANTHER" id="PTHR43280">
    <property type="entry name" value="ARAC-FAMILY TRANSCRIPTIONAL REGULATOR"/>
    <property type="match status" value="1"/>
</dbReference>
<dbReference type="SUPFAM" id="SSF46689">
    <property type="entry name" value="Homeodomain-like"/>
    <property type="match status" value="1"/>
</dbReference>
<name>A0ABS3M7S7_9BACT</name>
<dbReference type="RefSeq" id="WP_107581147.1">
    <property type="nucleotide sequence ID" value="NZ_JAERMS010000038.1"/>
</dbReference>
<gene>
    <name evidence="5" type="ORF">JHU38_10155</name>
</gene>
<evidence type="ECO:0000259" key="4">
    <source>
        <dbReference type="PROSITE" id="PS01124"/>
    </source>
</evidence>
<reference evidence="5 6" key="1">
    <citation type="submission" date="2021-01" db="EMBL/GenBank/DDBJ databases">
        <title>Prevotella A2931 sp. nov.</title>
        <authorList>
            <person name="Buhl M."/>
            <person name="Oberhettinger P."/>
        </authorList>
    </citation>
    <scope>NUCLEOTIDE SEQUENCE [LARGE SCALE GENOMIC DNA]</scope>
    <source>
        <strain evidence="5 6">A2931</strain>
    </source>
</reference>
<dbReference type="InterPro" id="IPR009057">
    <property type="entry name" value="Homeodomain-like_sf"/>
</dbReference>
<dbReference type="EMBL" id="JAERMS010000038">
    <property type="protein sequence ID" value="MBO1364126.1"/>
    <property type="molecule type" value="Genomic_DNA"/>
</dbReference>
<dbReference type="SUPFAM" id="SSF51215">
    <property type="entry name" value="Regulatory protein AraC"/>
    <property type="match status" value="1"/>
</dbReference>
<evidence type="ECO:0000256" key="2">
    <source>
        <dbReference type="ARBA" id="ARBA00023125"/>
    </source>
</evidence>
<dbReference type="PANTHER" id="PTHR43280:SF32">
    <property type="entry name" value="TRANSCRIPTIONAL REGULATORY PROTEIN"/>
    <property type="match status" value="1"/>
</dbReference>
<evidence type="ECO:0000313" key="6">
    <source>
        <dbReference type="Proteomes" id="UP000664265"/>
    </source>
</evidence>
<proteinExistence type="predicted"/>
<accession>A0ABS3M7S7</accession>
<evidence type="ECO:0000256" key="3">
    <source>
        <dbReference type="ARBA" id="ARBA00023163"/>
    </source>
</evidence>
<keyword evidence="6" id="KW-1185">Reference proteome</keyword>
<dbReference type="Gene3D" id="1.10.10.60">
    <property type="entry name" value="Homeodomain-like"/>
    <property type="match status" value="1"/>
</dbReference>
<dbReference type="Pfam" id="PF12833">
    <property type="entry name" value="HTH_18"/>
    <property type="match status" value="1"/>
</dbReference>
<feature type="domain" description="HTH araC/xylS-type" evidence="4">
    <location>
        <begin position="210"/>
        <end position="288"/>
    </location>
</feature>
<keyword evidence="2" id="KW-0238">DNA-binding</keyword>
<dbReference type="InterPro" id="IPR018060">
    <property type="entry name" value="HTH_AraC"/>
</dbReference>
<dbReference type="Proteomes" id="UP000664265">
    <property type="component" value="Unassembled WGS sequence"/>
</dbReference>
<keyword evidence="3" id="KW-0804">Transcription</keyword>
<organism evidence="5 6">
    <name type="scientific">Prevotella illustrans</name>
    <dbReference type="NCBI Taxonomy" id="2800387"/>
    <lineage>
        <taxon>Bacteria</taxon>
        <taxon>Pseudomonadati</taxon>
        <taxon>Bacteroidota</taxon>
        <taxon>Bacteroidia</taxon>
        <taxon>Bacteroidales</taxon>
        <taxon>Prevotellaceae</taxon>
        <taxon>Prevotella</taxon>
    </lineage>
</organism>
<comment type="caution">
    <text evidence="5">The sequence shown here is derived from an EMBL/GenBank/DDBJ whole genome shotgun (WGS) entry which is preliminary data.</text>
</comment>
<dbReference type="SMART" id="SM00342">
    <property type="entry name" value="HTH_ARAC"/>
    <property type="match status" value="1"/>
</dbReference>
<protein>
    <submittedName>
        <fullName evidence="5">AraC family transcriptional regulator</fullName>
    </submittedName>
</protein>
<keyword evidence="1" id="KW-0805">Transcription regulation</keyword>
<sequence>MQNQILNLCDFTALVLTDCFTDVQVSLVEAADQNMKVFRNGSAYFNFYSIIYIEVGRVSFCVNGTTLVLEPGNLLFVAPYQLIQFPEEMKGVHMKMVLIESVYYHTVRSVDDEMPKTIVNTFLKLALTTLRQQEFITWYHQLRHAMMKRHLYQASMMKNLIHFGQLFLSELTMGEHQRPHDSGHKENIFRIFIHLAFQYYKVEHQVQFYADRMNITPVYLTRTVKEVSGNTVLAYLQSMLYNEACVQLSSTSKSIGEISEELRFNDQSAFSNFFKLHSGMSPVAYRGNKKDEDG</sequence>
<dbReference type="PROSITE" id="PS01124">
    <property type="entry name" value="HTH_ARAC_FAMILY_2"/>
    <property type="match status" value="1"/>
</dbReference>